<dbReference type="GO" id="GO:0004312">
    <property type="term" value="F:fatty acid synthase activity"/>
    <property type="evidence" value="ECO:0007669"/>
    <property type="project" value="TreeGrafter"/>
</dbReference>
<sequence length="116" mass="12777">MPRTCMPDKDFTSLVPYSRWDIDSPELRFCSSTFRHGVFLPRDIALFDTGAFGLSSQEGLFMDPQQRLLLECAAGQLGCSRKEESDVGVVVGIWAADYTELTSGLGRSPHRATGTT</sequence>
<feature type="non-terminal residue" evidence="4">
    <location>
        <position position="116"/>
    </location>
</feature>
<dbReference type="SUPFAM" id="SSF53901">
    <property type="entry name" value="Thiolase-like"/>
    <property type="match status" value="1"/>
</dbReference>
<reference evidence="4" key="1">
    <citation type="submission" date="2014-05" db="EMBL/GenBank/DDBJ databases">
        <title>The transcriptome of the halophilic microalga Tetraselmis sp. GSL018 isolated from the Great Salt Lake, Utah.</title>
        <authorList>
            <person name="Jinkerson R.E."/>
            <person name="D'Adamo S."/>
            <person name="Posewitz M.C."/>
        </authorList>
    </citation>
    <scope>NUCLEOTIDE SEQUENCE</scope>
    <source>
        <strain evidence="4">GSL018</strain>
    </source>
</reference>
<dbReference type="PANTHER" id="PTHR43775">
    <property type="entry name" value="FATTY ACID SYNTHASE"/>
    <property type="match status" value="1"/>
</dbReference>
<dbReference type="Gene3D" id="3.40.47.10">
    <property type="match status" value="1"/>
</dbReference>
<proteinExistence type="predicted"/>
<dbReference type="EMBL" id="GBEZ01024032">
    <property type="protein sequence ID" value="JAC62911.1"/>
    <property type="molecule type" value="Transcribed_RNA"/>
</dbReference>
<feature type="domain" description="Beta-ketoacyl synthase-like N-terminal" evidence="3">
    <location>
        <begin position="9"/>
        <end position="102"/>
    </location>
</feature>
<organism evidence="4">
    <name type="scientific">Tetraselmis sp. GSL018</name>
    <dbReference type="NCBI Taxonomy" id="582737"/>
    <lineage>
        <taxon>Eukaryota</taxon>
        <taxon>Viridiplantae</taxon>
        <taxon>Chlorophyta</taxon>
        <taxon>core chlorophytes</taxon>
        <taxon>Chlorodendrophyceae</taxon>
        <taxon>Chlorodendrales</taxon>
        <taxon>Chlorodendraceae</taxon>
        <taxon>Tetraselmis</taxon>
    </lineage>
</organism>
<accession>A0A061QX65</accession>
<dbReference type="AlphaFoldDB" id="A0A061QX65"/>
<keyword evidence="1" id="KW-0596">Phosphopantetheine</keyword>
<name>A0A061QX65_9CHLO</name>
<evidence type="ECO:0000256" key="2">
    <source>
        <dbReference type="ARBA" id="ARBA00022553"/>
    </source>
</evidence>
<dbReference type="InterPro" id="IPR050091">
    <property type="entry name" value="PKS_NRPS_Biosynth_Enz"/>
</dbReference>
<evidence type="ECO:0000313" key="4">
    <source>
        <dbReference type="EMBL" id="JAC62911.1"/>
    </source>
</evidence>
<dbReference type="GO" id="GO:0006633">
    <property type="term" value="P:fatty acid biosynthetic process"/>
    <property type="evidence" value="ECO:0007669"/>
    <property type="project" value="TreeGrafter"/>
</dbReference>
<evidence type="ECO:0000259" key="3">
    <source>
        <dbReference type="Pfam" id="PF00109"/>
    </source>
</evidence>
<dbReference type="PANTHER" id="PTHR43775:SF37">
    <property type="entry name" value="SI:DKEY-61P9.11"/>
    <property type="match status" value="1"/>
</dbReference>
<protein>
    <recommendedName>
        <fullName evidence="3">Beta-ketoacyl synthase-like N-terminal domain-containing protein</fullName>
    </recommendedName>
</protein>
<dbReference type="InterPro" id="IPR014030">
    <property type="entry name" value="Ketoacyl_synth_N"/>
</dbReference>
<evidence type="ECO:0000256" key="1">
    <source>
        <dbReference type="ARBA" id="ARBA00022450"/>
    </source>
</evidence>
<dbReference type="InterPro" id="IPR016039">
    <property type="entry name" value="Thiolase-like"/>
</dbReference>
<keyword evidence="2" id="KW-0597">Phosphoprotein</keyword>
<dbReference type="Pfam" id="PF00109">
    <property type="entry name" value="ketoacyl-synt"/>
    <property type="match status" value="1"/>
</dbReference>
<gene>
    <name evidence="4" type="ORF">TSPGSL018_22002</name>
</gene>